<evidence type="ECO:0000256" key="1">
    <source>
        <dbReference type="SAM" id="MobiDB-lite"/>
    </source>
</evidence>
<evidence type="ECO:0008006" key="5">
    <source>
        <dbReference type="Google" id="ProtNLM"/>
    </source>
</evidence>
<evidence type="ECO:0000256" key="2">
    <source>
        <dbReference type="SAM" id="SignalP"/>
    </source>
</evidence>
<feature type="region of interest" description="Disordered" evidence="1">
    <location>
        <begin position="35"/>
        <end position="73"/>
    </location>
</feature>
<reference evidence="3" key="1">
    <citation type="submission" date="2023-04" db="EMBL/GenBank/DDBJ databases">
        <title>Sphingomonas sp. MAHUQ-71 isolated from rice field.</title>
        <authorList>
            <person name="Huq M.A."/>
        </authorList>
    </citation>
    <scope>NUCLEOTIDE SEQUENCE</scope>
    <source>
        <strain evidence="3">MAHUQ-71</strain>
    </source>
</reference>
<keyword evidence="4" id="KW-1185">Reference proteome</keyword>
<proteinExistence type="predicted"/>
<feature type="signal peptide" evidence="2">
    <location>
        <begin position="1"/>
        <end position="19"/>
    </location>
</feature>
<organism evidence="3 4">
    <name type="scientific">Sphingomonas oryzagri</name>
    <dbReference type="NCBI Taxonomy" id="3042314"/>
    <lineage>
        <taxon>Bacteria</taxon>
        <taxon>Pseudomonadati</taxon>
        <taxon>Pseudomonadota</taxon>
        <taxon>Alphaproteobacteria</taxon>
        <taxon>Sphingomonadales</taxon>
        <taxon>Sphingomonadaceae</taxon>
        <taxon>Sphingomonas</taxon>
    </lineage>
</organism>
<keyword evidence="2" id="KW-0732">Signal</keyword>
<dbReference type="Proteomes" id="UP001160625">
    <property type="component" value="Unassembled WGS sequence"/>
</dbReference>
<name>A0ABT6N300_9SPHN</name>
<accession>A0ABT6N300</accession>
<dbReference type="RefSeq" id="WP_281044921.1">
    <property type="nucleotide sequence ID" value="NZ_JARYGZ010000001.1"/>
</dbReference>
<comment type="caution">
    <text evidence="3">The sequence shown here is derived from an EMBL/GenBank/DDBJ whole genome shotgun (WGS) entry which is preliminary data.</text>
</comment>
<sequence length="94" mass="9783">MRLILAATLGLVCAGAVQAAPLCRDSKGLFTPCPPGMASKTADRHKRPRVASSPEASARTGDQVAAAKPDAPTKPAIIRKAKLCRDSKGLFKPC</sequence>
<protein>
    <recommendedName>
        <fullName evidence="5">Phosphate starvation-inducible protein PsiF</fullName>
    </recommendedName>
</protein>
<evidence type="ECO:0000313" key="4">
    <source>
        <dbReference type="Proteomes" id="UP001160625"/>
    </source>
</evidence>
<evidence type="ECO:0000313" key="3">
    <source>
        <dbReference type="EMBL" id="MDH7639668.1"/>
    </source>
</evidence>
<feature type="chain" id="PRO_5045250683" description="Phosphate starvation-inducible protein PsiF" evidence="2">
    <location>
        <begin position="20"/>
        <end position="94"/>
    </location>
</feature>
<gene>
    <name evidence="3" type="ORF">QGN17_13100</name>
</gene>
<dbReference type="EMBL" id="JARYGZ010000001">
    <property type="protein sequence ID" value="MDH7639668.1"/>
    <property type="molecule type" value="Genomic_DNA"/>
</dbReference>